<gene>
    <name evidence="3" type="ordered locus">Npun_R1632</name>
</gene>
<dbReference type="SUPFAM" id="SSF55874">
    <property type="entry name" value="ATPase domain of HSP90 chaperone/DNA topoisomerase II/histidine kinase"/>
    <property type="match status" value="1"/>
</dbReference>
<evidence type="ECO:0000313" key="3">
    <source>
        <dbReference type="EMBL" id="ACC80316.1"/>
    </source>
</evidence>
<keyword evidence="1" id="KW-0812">Transmembrane</keyword>
<dbReference type="PhylomeDB" id="B2J0U9"/>
<dbReference type="EMBL" id="CP001037">
    <property type="protein sequence ID" value="ACC80316.1"/>
    <property type="molecule type" value="Genomic_DNA"/>
</dbReference>
<proteinExistence type="predicted"/>
<dbReference type="Gene3D" id="3.30.565.10">
    <property type="entry name" value="Histidine kinase-like ATPase, C-terminal domain"/>
    <property type="match status" value="1"/>
</dbReference>
<sequence>MLLDTMLRLRPVEKLDERVVIVGIDEKDIAWIKQYPIPDEKIAELLTKLETYKPLAIGLDIFKNVPVEPGGEQLAHILRSNSNIIGIEKILPPAETSPPQSLRPEGVGFVDLPNDEDSKNRRYLLYTPNPKNINEDKYSLALRLVTKYLNAKGIELQTGKNDPNTINFRGIELPRITHNFGGYVRVDDGGLSILMNFRNSEQPFNVVSLRDILNGQVDAELLRDRIVLVGNRNLSTGDAIYTSALPGLKLSGQIYGIDYHAHVISQILSTVMDGRPMLHSWGDIGEYTWILIWGFLPITIGRLTQSVWKNILSVSVAGFCLFSCGYIMLWVWGVWIPVTPGLLVLAVNGVGLSAFAFYQHDKFLRSQIHERQNTIQNTFTVIHNGPLQTLAYGLKHLRAKDISYEQLLGQFEKLDREIREIGEFLKLEALTTEESLRLGSGLILELNRPLHDLLYEVYSSTLERKDFENFKTLKVKIRNFDPIDDKYLSMEDKRGVCLFLEEALCNVGKHAQGVKRVEASGVCSLNNYKLSVKDNGSGITSKLENKGTKHSKILAQQLRGEFRRESLSPCGTICELSWKLKREFEF</sequence>
<dbReference type="HOGENOM" id="CLU_431926_0_0_3"/>
<reference evidence="4" key="1">
    <citation type="submission" date="2008-04" db="EMBL/GenBank/DDBJ databases">
        <title>Complete sequence of chromosome of Nostoc punctiforme ATCC 29133.</title>
        <authorList>
            <consortium name="US DOE Joint Genome Institute"/>
            <person name="Copeland A."/>
            <person name="Lucas S."/>
            <person name="Lapidus A."/>
            <person name="Glavina del Rio T."/>
            <person name="Dalin E."/>
            <person name="Tice H."/>
            <person name="Pitluck S."/>
            <person name="Chain P."/>
            <person name="Malfatti S."/>
            <person name="Shin M."/>
            <person name="Vergez L."/>
            <person name="Schmutz J."/>
            <person name="Larimer F."/>
            <person name="Land M."/>
            <person name="Hauser L."/>
            <person name="Kyrpides N."/>
            <person name="Kim E."/>
            <person name="Meeks J.C."/>
            <person name="Elhai J."/>
            <person name="Campbell E.L."/>
            <person name="Thiel T."/>
            <person name="Longmire J."/>
            <person name="Potts M."/>
            <person name="Atlas R."/>
        </authorList>
    </citation>
    <scope>NUCLEOTIDE SEQUENCE [LARGE SCALE GENOMIC DNA]</scope>
    <source>
        <strain evidence="4">ATCC 29133 / PCC 73102</strain>
    </source>
</reference>
<name>B2J0U9_NOSP7</name>
<dbReference type="SMART" id="SM01080">
    <property type="entry name" value="CHASE2"/>
    <property type="match status" value="1"/>
</dbReference>
<feature type="transmembrane region" description="Helical" evidence="1">
    <location>
        <begin position="287"/>
        <end position="304"/>
    </location>
</feature>
<evidence type="ECO:0000256" key="1">
    <source>
        <dbReference type="SAM" id="Phobius"/>
    </source>
</evidence>
<keyword evidence="1" id="KW-1133">Transmembrane helix</keyword>
<organism evidence="3 4">
    <name type="scientific">Nostoc punctiforme (strain ATCC 29133 / PCC 73102)</name>
    <dbReference type="NCBI Taxonomy" id="63737"/>
    <lineage>
        <taxon>Bacteria</taxon>
        <taxon>Bacillati</taxon>
        <taxon>Cyanobacteriota</taxon>
        <taxon>Cyanophyceae</taxon>
        <taxon>Nostocales</taxon>
        <taxon>Nostocaceae</taxon>
        <taxon>Nostoc</taxon>
    </lineage>
</organism>
<dbReference type="InterPro" id="IPR007890">
    <property type="entry name" value="CHASE2"/>
</dbReference>
<dbReference type="Proteomes" id="UP000001191">
    <property type="component" value="Chromosome"/>
</dbReference>
<dbReference type="AlphaFoldDB" id="B2J0U9"/>
<evidence type="ECO:0000313" key="4">
    <source>
        <dbReference type="Proteomes" id="UP000001191"/>
    </source>
</evidence>
<feature type="domain" description="CHASE2" evidence="2">
    <location>
        <begin position="1"/>
        <end position="300"/>
    </location>
</feature>
<feature type="transmembrane region" description="Helical" evidence="1">
    <location>
        <begin position="338"/>
        <end position="358"/>
    </location>
</feature>
<dbReference type="Pfam" id="PF05226">
    <property type="entry name" value="CHASE2"/>
    <property type="match status" value="1"/>
</dbReference>
<accession>B2J0U9</accession>
<evidence type="ECO:0000259" key="2">
    <source>
        <dbReference type="SMART" id="SM01080"/>
    </source>
</evidence>
<protein>
    <submittedName>
        <fullName evidence="3">Putative Chase2 sensor protein</fullName>
    </submittedName>
</protein>
<dbReference type="KEGG" id="npu:Npun_R1632"/>
<keyword evidence="4" id="KW-1185">Reference proteome</keyword>
<reference evidence="3 4" key="2">
    <citation type="journal article" date="2013" name="Plant Physiol.">
        <title>A Nostoc punctiforme Sugar Transporter Necessary to Establish a Cyanobacterium-Plant Symbiosis.</title>
        <authorList>
            <person name="Ekman M."/>
            <person name="Picossi S."/>
            <person name="Campbell E.L."/>
            <person name="Meeks J.C."/>
            <person name="Flores E."/>
        </authorList>
    </citation>
    <scope>NUCLEOTIDE SEQUENCE [LARGE SCALE GENOMIC DNA]</scope>
    <source>
        <strain evidence="4">ATCC 29133 / PCC 73102</strain>
    </source>
</reference>
<keyword evidence="1" id="KW-0472">Membrane</keyword>
<dbReference type="STRING" id="63737.Npun_R1632"/>
<dbReference type="EnsemblBacteria" id="ACC80316">
    <property type="protein sequence ID" value="ACC80316"/>
    <property type="gene ID" value="Npun_R1632"/>
</dbReference>
<dbReference type="eggNOG" id="COG4252">
    <property type="taxonomic scope" value="Bacteria"/>
</dbReference>
<feature type="transmembrane region" description="Helical" evidence="1">
    <location>
        <begin position="311"/>
        <end position="332"/>
    </location>
</feature>
<dbReference type="eggNOG" id="COG4585">
    <property type="taxonomic scope" value="Bacteria"/>
</dbReference>
<dbReference type="InterPro" id="IPR036890">
    <property type="entry name" value="HATPase_C_sf"/>
</dbReference>